<dbReference type="PROSITE" id="PS50102">
    <property type="entry name" value="RRM"/>
    <property type="match status" value="1"/>
</dbReference>
<name>A0ABR2V340_9PEZI</name>
<dbReference type="Pfam" id="PF00076">
    <property type="entry name" value="RRM_1"/>
    <property type="match status" value="1"/>
</dbReference>
<keyword evidence="10" id="KW-1185">Reference proteome</keyword>
<comment type="subcellular location">
    <subcellularLocation>
        <location evidence="1">Nucleus</location>
    </subcellularLocation>
</comment>
<dbReference type="Proteomes" id="UP001408356">
    <property type="component" value="Unassembled WGS sequence"/>
</dbReference>
<dbReference type="InterPro" id="IPR000504">
    <property type="entry name" value="RRM_dom"/>
</dbReference>
<evidence type="ECO:0000256" key="5">
    <source>
        <dbReference type="ARBA" id="ARBA00023242"/>
    </source>
</evidence>
<dbReference type="InterPro" id="IPR034150">
    <property type="entry name" value="SF3B6_RRM"/>
</dbReference>
<accession>A0ABR2V340</accession>
<keyword evidence="2" id="KW-0507">mRNA processing</keyword>
<dbReference type="InterPro" id="IPR012677">
    <property type="entry name" value="Nucleotide-bd_a/b_plait_sf"/>
</dbReference>
<evidence type="ECO:0000256" key="2">
    <source>
        <dbReference type="ARBA" id="ARBA00022664"/>
    </source>
</evidence>
<dbReference type="InterPro" id="IPR050374">
    <property type="entry name" value="RRT5_SRSF_SR"/>
</dbReference>
<dbReference type="SUPFAM" id="SSF54928">
    <property type="entry name" value="RNA-binding domain, RBD"/>
    <property type="match status" value="1"/>
</dbReference>
<keyword evidence="3 6" id="KW-0694">RNA-binding</keyword>
<dbReference type="CDD" id="cd12241">
    <property type="entry name" value="RRM_SF3B14"/>
    <property type="match status" value="1"/>
</dbReference>
<gene>
    <name evidence="9" type="ORF">SUNI508_06208</name>
</gene>
<evidence type="ECO:0000256" key="6">
    <source>
        <dbReference type="PROSITE-ProRule" id="PRU00176"/>
    </source>
</evidence>
<feature type="domain" description="RRM" evidence="8">
    <location>
        <begin position="363"/>
        <end position="431"/>
    </location>
</feature>
<evidence type="ECO:0000256" key="1">
    <source>
        <dbReference type="ARBA" id="ARBA00004123"/>
    </source>
</evidence>
<organism evidence="9 10">
    <name type="scientific">Seiridium unicorne</name>
    <dbReference type="NCBI Taxonomy" id="138068"/>
    <lineage>
        <taxon>Eukaryota</taxon>
        <taxon>Fungi</taxon>
        <taxon>Dikarya</taxon>
        <taxon>Ascomycota</taxon>
        <taxon>Pezizomycotina</taxon>
        <taxon>Sordariomycetes</taxon>
        <taxon>Xylariomycetidae</taxon>
        <taxon>Amphisphaeriales</taxon>
        <taxon>Sporocadaceae</taxon>
        <taxon>Seiridium</taxon>
    </lineage>
</organism>
<dbReference type="InterPro" id="IPR035979">
    <property type="entry name" value="RBD_domain_sf"/>
</dbReference>
<proteinExistence type="predicted"/>
<reference evidence="9 10" key="1">
    <citation type="journal article" date="2024" name="J. Plant Pathol.">
        <title>Sequence and assembly of the genome of Seiridium unicorne, isolate CBS 538.82, causal agent of cypress canker disease.</title>
        <authorList>
            <person name="Scali E."/>
            <person name="Rocca G.D."/>
            <person name="Danti R."/>
            <person name="Garbelotto M."/>
            <person name="Barberini S."/>
            <person name="Baroncelli R."/>
            <person name="Emiliani G."/>
        </authorList>
    </citation>
    <scope>NUCLEOTIDE SEQUENCE [LARGE SCALE GENOMIC DNA]</scope>
    <source>
        <strain evidence="9 10">BM-138-508</strain>
    </source>
</reference>
<dbReference type="EMBL" id="JARVKF010000212">
    <property type="protein sequence ID" value="KAK9421063.1"/>
    <property type="molecule type" value="Genomic_DNA"/>
</dbReference>
<evidence type="ECO:0000256" key="7">
    <source>
        <dbReference type="SAM" id="MobiDB-lite"/>
    </source>
</evidence>
<evidence type="ECO:0000259" key="8">
    <source>
        <dbReference type="PROSITE" id="PS50102"/>
    </source>
</evidence>
<evidence type="ECO:0000313" key="10">
    <source>
        <dbReference type="Proteomes" id="UP001408356"/>
    </source>
</evidence>
<feature type="compositionally biased region" description="Low complexity" evidence="7">
    <location>
        <begin position="447"/>
        <end position="468"/>
    </location>
</feature>
<comment type="caution">
    <text evidence="9">The sequence shown here is derived from an EMBL/GenBank/DDBJ whole genome shotgun (WGS) entry which is preliminary data.</text>
</comment>
<evidence type="ECO:0000256" key="4">
    <source>
        <dbReference type="ARBA" id="ARBA00023187"/>
    </source>
</evidence>
<keyword evidence="4" id="KW-0508">mRNA splicing</keyword>
<evidence type="ECO:0000256" key="3">
    <source>
        <dbReference type="ARBA" id="ARBA00022884"/>
    </source>
</evidence>
<evidence type="ECO:0000313" key="9">
    <source>
        <dbReference type="EMBL" id="KAK9421063.1"/>
    </source>
</evidence>
<protein>
    <submittedName>
        <fullName evidence="9">RRM domain-containing protein</fullName>
    </submittedName>
</protein>
<sequence length="528" mass="59053">MTHVRYHHCEYPYGHIEEREATPAIKDRGWDVPVILPPPACFHCARLKGAKQFSGMFLQEELNRKKTDRAGHGVILGQYLKLVHEFRAAADLVVFWEETERYFRGRVDAAASGAGTKGPLLTKAELAFMLDYFHAENLGYVLRDRCSDLNAIDRGRPTHDMSAARREAGQLTSNIYTLLSRVWKDDMMLSIQKRVTQTTMQIAMNDSYCLVSMLEGIAATMYRAMWFGSSSNHWQQWPEHTRPWAHLANIRRNRQARSTMLWLPGALEGTTVPTALKVDDWADVPKTGSIAVRAILSTILTVKVPDMPVSSFTSIHQPSARPYAHLNHDPDAFVIPDTYREARSLPYHRDMSRAGKLAPEVNRALFVKNLSYTVTPEDLFELFGKFGPIRQVRQGIATNTKGTAFVVYEDVMDAKQACDKLNGFNFQGRYLVDGPAAALQTTRSGRTSADPSISSTSTSTSSKASSIVKPVTTPIPVKKKEAKLAAATKVATTRKGRPDDAAEQARRNVLSFVRSFLPQKTSNKMVMT</sequence>
<dbReference type="PANTHER" id="PTHR23003">
    <property type="entry name" value="RNA RECOGNITION MOTIF RRM DOMAIN CONTAINING PROTEIN"/>
    <property type="match status" value="1"/>
</dbReference>
<dbReference type="Gene3D" id="3.30.70.330">
    <property type="match status" value="1"/>
</dbReference>
<keyword evidence="5" id="KW-0539">Nucleus</keyword>
<feature type="region of interest" description="Disordered" evidence="7">
    <location>
        <begin position="441"/>
        <end position="468"/>
    </location>
</feature>
<dbReference type="SMART" id="SM00360">
    <property type="entry name" value="RRM"/>
    <property type="match status" value="1"/>
</dbReference>